<evidence type="ECO:0000313" key="6">
    <source>
        <dbReference type="EMBL" id="NBC37426.1"/>
    </source>
</evidence>
<dbReference type="InterPro" id="IPR005119">
    <property type="entry name" value="LysR_subst-bd"/>
</dbReference>
<reference evidence="7" key="1">
    <citation type="submission" date="2020-01" db="EMBL/GenBank/DDBJ databases">
        <title>Sphingomonas sp. strain CSW-10.</title>
        <authorList>
            <person name="Chen W.-M."/>
        </authorList>
    </citation>
    <scope>NUCLEOTIDE SEQUENCE [LARGE SCALE GENOMIC DNA]</scope>
    <source>
        <strain evidence="7">FSY-8</strain>
    </source>
</reference>
<dbReference type="SUPFAM" id="SSF53850">
    <property type="entry name" value="Periplasmic binding protein-like II"/>
    <property type="match status" value="1"/>
</dbReference>
<dbReference type="CDD" id="cd05466">
    <property type="entry name" value="PBP2_LTTR_substrate"/>
    <property type="match status" value="1"/>
</dbReference>
<dbReference type="Pfam" id="PF03466">
    <property type="entry name" value="LysR_substrate"/>
    <property type="match status" value="1"/>
</dbReference>
<keyword evidence="7" id="KW-1185">Reference proteome</keyword>
<evidence type="ECO:0000259" key="5">
    <source>
        <dbReference type="PROSITE" id="PS50931"/>
    </source>
</evidence>
<dbReference type="InterPro" id="IPR036390">
    <property type="entry name" value="WH_DNA-bd_sf"/>
</dbReference>
<dbReference type="Pfam" id="PF00126">
    <property type="entry name" value="HTH_1"/>
    <property type="match status" value="1"/>
</dbReference>
<dbReference type="Proteomes" id="UP000753724">
    <property type="component" value="Unassembled WGS sequence"/>
</dbReference>
<evidence type="ECO:0000256" key="3">
    <source>
        <dbReference type="ARBA" id="ARBA00023125"/>
    </source>
</evidence>
<gene>
    <name evidence="6" type="ORF">GTZ99_12790</name>
</gene>
<dbReference type="InterPro" id="IPR036388">
    <property type="entry name" value="WH-like_DNA-bd_sf"/>
</dbReference>
<dbReference type="PANTHER" id="PTHR30126">
    <property type="entry name" value="HTH-TYPE TRANSCRIPTIONAL REGULATOR"/>
    <property type="match status" value="1"/>
</dbReference>
<keyword evidence="2" id="KW-0805">Transcription regulation</keyword>
<evidence type="ECO:0000313" key="7">
    <source>
        <dbReference type="Proteomes" id="UP000753724"/>
    </source>
</evidence>
<dbReference type="EMBL" id="JAAAPO010000005">
    <property type="protein sequence ID" value="NBC37426.1"/>
    <property type="molecule type" value="Genomic_DNA"/>
</dbReference>
<keyword evidence="3" id="KW-0238">DNA-binding</keyword>
<proteinExistence type="inferred from homology"/>
<protein>
    <submittedName>
        <fullName evidence="6">LysR family transcriptional regulator</fullName>
    </submittedName>
</protein>
<feature type="domain" description="HTH lysR-type" evidence="5">
    <location>
        <begin position="3"/>
        <end position="61"/>
    </location>
</feature>
<keyword evidence="4" id="KW-0804">Transcription</keyword>
<sequence>MTFTFRQLEIFVEAAADENFRITAERLGISQPSVSNHITALENKAGGQLFERRRGSAARLSPFGRDMLDQARMLLRESRKMPDHGQRQDPSYTLRVAAGAYLVDYCIRPSLAQYYAAGNLPNIELIPAFPGNEMVSLLRSGRVDLACYTGRPISFPDVDCEVLRRVSVGLYGTPALVAPLEADIARISAAPIIMLPVSAPANDWMLNTLTNAGIYPRLVAARAQFVDVLTELVVQGVGLGLLFDEEGLPLAEAGRLVRLPLEFDPGFRVMLTRRGFRDPRAKGAVAHVRNALLSPSRRAD</sequence>
<accession>A0ABW9XFY6</accession>
<organism evidence="6 7">
    <name type="scientific">Novosphingobium ovatum</name>
    <dbReference type="NCBI Taxonomy" id="1908523"/>
    <lineage>
        <taxon>Bacteria</taxon>
        <taxon>Pseudomonadati</taxon>
        <taxon>Pseudomonadota</taxon>
        <taxon>Alphaproteobacteria</taxon>
        <taxon>Sphingomonadales</taxon>
        <taxon>Sphingomonadaceae</taxon>
        <taxon>Novosphingobium</taxon>
    </lineage>
</organism>
<dbReference type="InterPro" id="IPR000847">
    <property type="entry name" value="LysR_HTH_N"/>
</dbReference>
<dbReference type="RefSeq" id="WP_161719490.1">
    <property type="nucleotide sequence ID" value="NZ_JAAAPO010000005.1"/>
</dbReference>
<comment type="similarity">
    <text evidence="1">Belongs to the LysR transcriptional regulatory family.</text>
</comment>
<evidence type="ECO:0000256" key="2">
    <source>
        <dbReference type="ARBA" id="ARBA00023015"/>
    </source>
</evidence>
<dbReference type="PROSITE" id="PS50931">
    <property type="entry name" value="HTH_LYSR"/>
    <property type="match status" value="1"/>
</dbReference>
<dbReference type="Gene3D" id="1.10.10.10">
    <property type="entry name" value="Winged helix-like DNA-binding domain superfamily/Winged helix DNA-binding domain"/>
    <property type="match status" value="1"/>
</dbReference>
<evidence type="ECO:0000256" key="4">
    <source>
        <dbReference type="ARBA" id="ARBA00023163"/>
    </source>
</evidence>
<comment type="caution">
    <text evidence="6">The sequence shown here is derived from an EMBL/GenBank/DDBJ whole genome shotgun (WGS) entry which is preliminary data.</text>
</comment>
<dbReference type="PRINTS" id="PR00039">
    <property type="entry name" value="HTHLYSR"/>
</dbReference>
<dbReference type="PANTHER" id="PTHR30126:SF40">
    <property type="entry name" value="HTH-TYPE TRANSCRIPTIONAL REGULATOR GLTR"/>
    <property type="match status" value="1"/>
</dbReference>
<dbReference type="SUPFAM" id="SSF46785">
    <property type="entry name" value="Winged helix' DNA-binding domain"/>
    <property type="match status" value="1"/>
</dbReference>
<name>A0ABW9XFY6_9SPHN</name>
<evidence type="ECO:0000256" key="1">
    <source>
        <dbReference type="ARBA" id="ARBA00009437"/>
    </source>
</evidence>
<dbReference type="Gene3D" id="3.40.190.290">
    <property type="match status" value="1"/>
</dbReference>